<evidence type="ECO:0000313" key="2">
    <source>
        <dbReference type="EMBL" id="KAF5362397.1"/>
    </source>
</evidence>
<dbReference type="Pfam" id="PF12937">
    <property type="entry name" value="F-box-like"/>
    <property type="match status" value="1"/>
</dbReference>
<proteinExistence type="predicted"/>
<dbReference type="PROSITE" id="PS50181">
    <property type="entry name" value="FBOX"/>
    <property type="match status" value="1"/>
</dbReference>
<dbReference type="InterPro" id="IPR001810">
    <property type="entry name" value="F-box_dom"/>
</dbReference>
<dbReference type="EMBL" id="JAACJO010000002">
    <property type="protein sequence ID" value="KAF5362397.1"/>
    <property type="molecule type" value="Genomic_DNA"/>
</dbReference>
<dbReference type="SMART" id="SM00256">
    <property type="entry name" value="FBOX"/>
    <property type="match status" value="1"/>
</dbReference>
<dbReference type="SUPFAM" id="SSF81383">
    <property type="entry name" value="F-box domain"/>
    <property type="match status" value="1"/>
</dbReference>
<dbReference type="InterPro" id="IPR036047">
    <property type="entry name" value="F-box-like_dom_sf"/>
</dbReference>
<protein>
    <recommendedName>
        <fullName evidence="1">F-box domain-containing protein</fullName>
    </recommendedName>
</protein>
<dbReference type="Proteomes" id="UP000559027">
    <property type="component" value="Unassembled WGS sequence"/>
</dbReference>
<dbReference type="Gene3D" id="1.20.1280.50">
    <property type="match status" value="1"/>
</dbReference>
<gene>
    <name evidence="2" type="ORF">D9756_002235</name>
</gene>
<reference evidence="2 3" key="1">
    <citation type="journal article" date="2020" name="ISME J.">
        <title>Uncovering the hidden diversity of litter-decomposition mechanisms in mushroom-forming fungi.</title>
        <authorList>
            <person name="Floudas D."/>
            <person name="Bentzer J."/>
            <person name="Ahren D."/>
            <person name="Johansson T."/>
            <person name="Persson P."/>
            <person name="Tunlid A."/>
        </authorList>
    </citation>
    <scope>NUCLEOTIDE SEQUENCE [LARGE SCALE GENOMIC DNA]</scope>
    <source>
        <strain evidence="2 3">CBS 146.42</strain>
    </source>
</reference>
<dbReference type="OrthoDB" id="3022179at2759"/>
<sequence>MHTLPLEILSKIFMSLPCIELTRISRVCLAWRDFIQSDLYLQRACFKQPSIRYFDEGTEPGPIPAGVTAHMRFHPVMPHISYQMGEASSFVYVRSNDVNQCRIPLTELPLNNDFATIPTVKHMEIEILPDEMRPSRKARGLPGLKVSVSNPTGVRLGDIFLSIVTESTERCDLVAYASGGQIRNQWMTPSLTFQKKAEILGKQKSYAGIKGMTIENGLIKVKLRTTL</sequence>
<evidence type="ECO:0000259" key="1">
    <source>
        <dbReference type="PROSITE" id="PS50181"/>
    </source>
</evidence>
<keyword evidence="3" id="KW-1185">Reference proteome</keyword>
<organism evidence="2 3">
    <name type="scientific">Leucocoprinus leucothites</name>
    <dbReference type="NCBI Taxonomy" id="201217"/>
    <lineage>
        <taxon>Eukaryota</taxon>
        <taxon>Fungi</taxon>
        <taxon>Dikarya</taxon>
        <taxon>Basidiomycota</taxon>
        <taxon>Agaricomycotina</taxon>
        <taxon>Agaricomycetes</taxon>
        <taxon>Agaricomycetidae</taxon>
        <taxon>Agaricales</taxon>
        <taxon>Agaricineae</taxon>
        <taxon>Agaricaceae</taxon>
        <taxon>Leucocoprinus</taxon>
    </lineage>
</organism>
<comment type="caution">
    <text evidence="2">The sequence shown here is derived from an EMBL/GenBank/DDBJ whole genome shotgun (WGS) entry which is preliminary data.</text>
</comment>
<name>A0A8H5GCF4_9AGAR</name>
<feature type="domain" description="F-box" evidence="1">
    <location>
        <begin position="1"/>
        <end position="44"/>
    </location>
</feature>
<accession>A0A8H5GCF4</accession>
<dbReference type="AlphaFoldDB" id="A0A8H5GCF4"/>
<evidence type="ECO:0000313" key="3">
    <source>
        <dbReference type="Proteomes" id="UP000559027"/>
    </source>
</evidence>